<gene>
    <name evidence="2" type="ORF">MICPUN_60286</name>
</gene>
<evidence type="ECO:0000256" key="1">
    <source>
        <dbReference type="SAM" id="MobiDB-lite"/>
    </source>
</evidence>
<evidence type="ECO:0000313" key="3">
    <source>
        <dbReference type="Proteomes" id="UP000002009"/>
    </source>
</evidence>
<dbReference type="Proteomes" id="UP000002009">
    <property type="component" value="Chromosome 7"/>
</dbReference>
<dbReference type="InParanoid" id="C1EB31"/>
<dbReference type="GeneID" id="8245346"/>
<evidence type="ECO:0000313" key="2">
    <source>
        <dbReference type="EMBL" id="ACO64958.1"/>
    </source>
</evidence>
<sequence>MALTAPWGLLDWEGPRKISSLRRPSHAMGAFRKAAVLLAGAARIPRITFPVRMINGTRVSDLPAAEAKAFAQKAAKKAKSANAEAMFLAQHGARHRPAPIPANRGGPKRRILTEAEMECVQLGGAPP</sequence>
<proteinExistence type="predicted"/>
<dbReference type="AlphaFoldDB" id="C1EB31"/>
<organism evidence="2 3">
    <name type="scientific">Micromonas commoda (strain RCC299 / NOUM17 / CCMP2709)</name>
    <name type="common">Picoplanktonic green alga</name>
    <dbReference type="NCBI Taxonomy" id="296587"/>
    <lineage>
        <taxon>Eukaryota</taxon>
        <taxon>Viridiplantae</taxon>
        <taxon>Chlorophyta</taxon>
        <taxon>Mamiellophyceae</taxon>
        <taxon>Mamiellales</taxon>
        <taxon>Mamiellaceae</taxon>
        <taxon>Micromonas</taxon>
    </lineage>
</organism>
<name>C1EB31_MICCC</name>
<dbReference type="RefSeq" id="XP_002503700.1">
    <property type="nucleotide sequence ID" value="XM_002503654.1"/>
</dbReference>
<accession>C1EB31</accession>
<feature type="region of interest" description="Disordered" evidence="1">
    <location>
        <begin position="90"/>
        <end position="110"/>
    </location>
</feature>
<keyword evidence="3" id="KW-1185">Reference proteome</keyword>
<dbReference type="EMBL" id="CP001328">
    <property type="protein sequence ID" value="ACO64958.1"/>
    <property type="molecule type" value="Genomic_DNA"/>
</dbReference>
<reference evidence="2 3" key="1">
    <citation type="journal article" date="2009" name="Science">
        <title>Green evolution and dynamic adaptations revealed by genomes of the marine picoeukaryotes Micromonas.</title>
        <authorList>
            <person name="Worden A.Z."/>
            <person name="Lee J.H."/>
            <person name="Mock T."/>
            <person name="Rouze P."/>
            <person name="Simmons M.P."/>
            <person name="Aerts A.L."/>
            <person name="Allen A.E."/>
            <person name="Cuvelier M.L."/>
            <person name="Derelle E."/>
            <person name="Everett M.V."/>
            <person name="Foulon E."/>
            <person name="Grimwood J."/>
            <person name="Gundlach H."/>
            <person name="Henrissat B."/>
            <person name="Napoli C."/>
            <person name="McDonald S.M."/>
            <person name="Parker M.S."/>
            <person name="Rombauts S."/>
            <person name="Salamov A."/>
            <person name="Von Dassow P."/>
            <person name="Badger J.H."/>
            <person name="Coutinho P.M."/>
            <person name="Demir E."/>
            <person name="Dubchak I."/>
            <person name="Gentemann C."/>
            <person name="Eikrem W."/>
            <person name="Gready J.E."/>
            <person name="John U."/>
            <person name="Lanier W."/>
            <person name="Lindquist E.A."/>
            <person name="Lucas S."/>
            <person name="Mayer K.F."/>
            <person name="Moreau H."/>
            <person name="Not F."/>
            <person name="Otillar R."/>
            <person name="Panaud O."/>
            <person name="Pangilinan J."/>
            <person name="Paulsen I."/>
            <person name="Piegu B."/>
            <person name="Poliakov A."/>
            <person name="Robbens S."/>
            <person name="Schmutz J."/>
            <person name="Toulza E."/>
            <person name="Wyss T."/>
            <person name="Zelensky A."/>
            <person name="Zhou K."/>
            <person name="Armbrust E.V."/>
            <person name="Bhattacharya D."/>
            <person name="Goodenough U.W."/>
            <person name="Van de Peer Y."/>
            <person name="Grigoriev I.V."/>
        </authorList>
    </citation>
    <scope>NUCLEOTIDE SEQUENCE [LARGE SCALE GENOMIC DNA]</scope>
    <source>
        <strain evidence="3">RCC299 / NOUM17</strain>
    </source>
</reference>
<protein>
    <submittedName>
        <fullName evidence="2">Uncharacterized protein</fullName>
    </submittedName>
</protein>
<dbReference type="KEGG" id="mis:MICPUN_60286"/>